<dbReference type="SMART" id="SM00450">
    <property type="entry name" value="RHOD"/>
    <property type="match status" value="1"/>
</dbReference>
<evidence type="ECO:0000256" key="1">
    <source>
        <dbReference type="SAM" id="MobiDB-lite"/>
    </source>
</evidence>
<evidence type="ECO:0000259" key="2">
    <source>
        <dbReference type="PROSITE" id="PS50206"/>
    </source>
</evidence>
<feature type="region of interest" description="Disordered" evidence="1">
    <location>
        <begin position="125"/>
        <end position="159"/>
    </location>
</feature>
<dbReference type="InterPro" id="IPR036873">
    <property type="entry name" value="Rhodanese-like_dom_sf"/>
</dbReference>
<proteinExistence type="predicted"/>
<evidence type="ECO:0000313" key="4">
    <source>
        <dbReference type="Proteomes" id="UP001596296"/>
    </source>
</evidence>
<feature type="compositionally biased region" description="Acidic residues" evidence="1">
    <location>
        <begin position="148"/>
        <end position="159"/>
    </location>
</feature>
<dbReference type="CDD" id="cd00158">
    <property type="entry name" value="RHOD"/>
    <property type="match status" value="1"/>
</dbReference>
<dbReference type="PROSITE" id="PS50206">
    <property type="entry name" value="RHODANESE_3"/>
    <property type="match status" value="1"/>
</dbReference>
<dbReference type="EMBL" id="JBHSXL010000009">
    <property type="protein sequence ID" value="MFC6893200.1"/>
    <property type="molecule type" value="Genomic_DNA"/>
</dbReference>
<evidence type="ECO:0000313" key="3">
    <source>
        <dbReference type="EMBL" id="MFC6893200.1"/>
    </source>
</evidence>
<accession>A0ABD5UUX8</accession>
<protein>
    <submittedName>
        <fullName evidence="3">Rhodanese-like domain-containing protein</fullName>
    </submittedName>
</protein>
<dbReference type="PANTHER" id="PTHR43031">
    <property type="entry name" value="FAD-DEPENDENT OXIDOREDUCTASE"/>
    <property type="match status" value="1"/>
</dbReference>
<dbReference type="Gene3D" id="3.40.250.10">
    <property type="entry name" value="Rhodanese-like domain"/>
    <property type="match status" value="1"/>
</dbReference>
<feature type="region of interest" description="Disordered" evidence="1">
    <location>
        <begin position="1"/>
        <end position="74"/>
    </location>
</feature>
<reference evidence="3 4" key="1">
    <citation type="journal article" date="2019" name="Int. J. Syst. Evol. Microbiol.">
        <title>The Global Catalogue of Microorganisms (GCM) 10K type strain sequencing project: providing services to taxonomists for standard genome sequencing and annotation.</title>
        <authorList>
            <consortium name="The Broad Institute Genomics Platform"/>
            <consortium name="The Broad Institute Genome Sequencing Center for Infectious Disease"/>
            <person name="Wu L."/>
            <person name="Ma J."/>
        </authorList>
    </citation>
    <scope>NUCLEOTIDE SEQUENCE [LARGE SCALE GENOMIC DNA]</scope>
    <source>
        <strain evidence="3 4">SKJ47</strain>
    </source>
</reference>
<dbReference type="Pfam" id="PF00581">
    <property type="entry name" value="Rhodanese"/>
    <property type="match status" value="1"/>
</dbReference>
<comment type="caution">
    <text evidence="3">The sequence shown here is derived from an EMBL/GenBank/DDBJ whole genome shotgun (WGS) entry which is preliminary data.</text>
</comment>
<feature type="compositionally biased region" description="Basic and acidic residues" evidence="1">
    <location>
        <begin position="55"/>
        <end position="65"/>
    </location>
</feature>
<dbReference type="SUPFAM" id="SSF52821">
    <property type="entry name" value="Rhodanese/Cell cycle control phosphatase"/>
    <property type="match status" value="1"/>
</dbReference>
<dbReference type="AlphaFoldDB" id="A0ABD5UUX8"/>
<feature type="domain" description="Rhodanese" evidence="2">
    <location>
        <begin position="46"/>
        <end position="134"/>
    </location>
</feature>
<sequence length="159" mass="16366">MVADIDPEDLAALLRDGHGGEDGDGSGNGGEDGDGSGNGGEDGDGREDPPTIVDIRSRRDFDRGHIPGSRNIPFPELTTRVAELEGADRIVTVCPHGVSSRQAAALIESYAGTADARVENLRGGLDAWEGPLEPTTEASSTSSGGDEAVPDDEGPEAPF</sequence>
<gene>
    <name evidence="3" type="ORF">ACFQE9_11385</name>
</gene>
<dbReference type="RefSeq" id="WP_379744507.1">
    <property type="nucleotide sequence ID" value="NZ_JBHSVN010000001.1"/>
</dbReference>
<name>A0ABD5UUX8_9EURY</name>
<dbReference type="InterPro" id="IPR001763">
    <property type="entry name" value="Rhodanese-like_dom"/>
</dbReference>
<organism evidence="3 4">
    <name type="scientific">Halopenitus salinus</name>
    <dbReference type="NCBI Taxonomy" id="1198295"/>
    <lineage>
        <taxon>Archaea</taxon>
        <taxon>Methanobacteriati</taxon>
        <taxon>Methanobacteriota</taxon>
        <taxon>Stenosarchaea group</taxon>
        <taxon>Halobacteria</taxon>
        <taxon>Halobacteriales</taxon>
        <taxon>Haloferacaceae</taxon>
        <taxon>Halopenitus</taxon>
    </lineage>
</organism>
<feature type="compositionally biased region" description="Gly residues" evidence="1">
    <location>
        <begin position="25"/>
        <end position="40"/>
    </location>
</feature>
<keyword evidence="4" id="KW-1185">Reference proteome</keyword>
<dbReference type="InterPro" id="IPR050229">
    <property type="entry name" value="GlpE_sulfurtransferase"/>
</dbReference>
<dbReference type="Proteomes" id="UP001596296">
    <property type="component" value="Unassembled WGS sequence"/>
</dbReference>
<dbReference type="PANTHER" id="PTHR43031:SF1">
    <property type="entry name" value="PYRIDINE NUCLEOTIDE-DISULPHIDE OXIDOREDUCTASE"/>
    <property type="match status" value="1"/>
</dbReference>